<dbReference type="InterPro" id="IPR013818">
    <property type="entry name" value="Lipase"/>
</dbReference>
<accession>A0A8J1UKC0</accession>
<dbReference type="PANTHER" id="PTHR11610">
    <property type="entry name" value="LIPASE"/>
    <property type="match status" value="1"/>
</dbReference>
<evidence type="ECO:0000313" key="5">
    <source>
        <dbReference type="EMBL" id="CAH1788455.1"/>
    </source>
</evidence>
<evidence type="ECO:0000256" key="2">
    <source>
        <dbReference type="ARBA" id="ARBA00010701"/>
    </source>
</evidence>
<dbReference type="Pfam" id="PF00151">
    <property type="entry name" value="Lipase"/>
    <property type="match status" value="2"/>
</dbReference>
<dbReference type="GO" id="GO:0016042">
    <property type="term" value="P:lipid catabolic process"/>
    <property type="evidence" value="ECO:0007669"/>
    <property type="project" value="TreeGrafter"/>
</dbReference>
<proteinExistence type="inferred from homology"/>
<dbReference type="InterPro" id="IPR033906">
    <property type="entry name" value="Lipase_N"/>
</dbReference>
<reference evidence="5" key="1">
    <citation type="submission" date="2022-03" db="EMBL/GenBank/DDBJ databases">
        <authorList>
            <person name="Martin C."/>
        </authorList>
    </citation>
    <scope>NUCLEOTIDE SEQUENCE</scope>
</reference>
<organism evidence="5 6">
    <name type="scientific">Owenia fusiformis</name>
    <name type="common">Polychaete worm</name>
    <dbReference type="NCBI Taxonomy" id="6347"/>
    <lineage>
        <taxon>Eukaryota</taxon>
        <taxon>Metazoa</taxon>
        <taxon>Spiralia</taxon>
        <taxon>Lophotrochozoa</taxon>
        <taxon>Annelida</taxon>
        <taxon>Polychaeta</taxon>
        <taxon>Sedentaria</taxon>
        <taxon>Canalipalpata</taxon>
        <taxon>Sabellida</taxon>
        <taxon>Oweniida</taxon>
        <taxon>Oweniidae</taxon>
        <taxon>Owenia</taxon>
    </lineage>
</organism>
<evidence type="ECO:0000256" key="3">
    <source>
        <dbReference type="ARBA" id="ARBA00022525"/>
    </source>
</evidence>
<evidence type="ECO:0000256" key="4">
    <source>
        <dbReference type="RuleBase" id="RU004262"/>
    </source>
</evidence>
<keyword evidence="3" id="KW-0964">Secreted</keyword>
<evidence type="ECO:0000313" key="6">
    <source>
        <dbReference type="Proteomes" id="UP000749559"/>
    </source>
</evidence>
<evidence type="ECO:0000256" key="1">
    <source>
        <dbReference type="ARBA" id="ARBA00004613"/>
    </source>
</evidence>
<comment type="similarity">
    <text evidence="2 4">Belongs to the AB hydrolase superfamily. Lipase family.</text>
</comment>
<dbReference type="PROSITE" id="PS51257">
    <property type="entry name" value="PROKAR_LIPOPROTEIN"/>
    <property type="match status" value="1"/>
</dbReference>
<dbReference type="InterPro" id="IPR000734">
    <property type="entry name" value="TAG_lipase"/>
</dbReference>
<sequence length="374" mass="40900">MRVIALTIFVSFVATAQGCYRTETQVCAGPVGCFDFSAPFQNFPLPWLPDEINAKFELFTRQNRDYPQFIESLNPPDVYSKTRETKILIHGFLSSSSTPWMTEMKNALLDVGDYNVILIDWSGGADISLLQYPQAASNTRMVAGMIAYFLDELSRRGQISKSRVHCIGHSLGAQTCGFVGKKTSGLGRISGLDPAGPNFGDLDTRGHIWRTDADFVDIIHTNGGDNLINYGIGKQVGDVDFYPNGGGRQAGCGISLMKQPIGKEERKAPKPALYMKKKYVSKGIAAIEAGMNAVAYGDVVSCSHGRAPTYYIESITAACNFRANPCPGESDLEAGLCNYCDGSDCQYMGYRANAYSGRGMYYLKTNERAPFCRG</sequence>
<dbReference type="SUPFAM" id="SSF53474">
    <property type="entry name" value="alpha/beta-Hydrolases"/>
    <property type="match status" value="1"/>
</dbReference>
<keyword evidence="6" id="KW-1185">Reference proteome</keyword>
<gene>
    <name evidence="5" type="ORF">OFUS_LOCUS13985</name>
</gene>
<comment type="caution">
    <text evidence="5">The sequence shown here is derived from an EMBL/GenBank/DDBJ whole genome shotgun (WGS) entry which is preliminary data.</text>
</comment>
<dbReference type="EMBL" id="CAIIXF020000007">
    <property type="protein sequence ID" value="CAH1788455.1"/>
    <property type="molecule type" value="Genomic_DNA"/>
</dbReference>
<dbReference type="CDD" id="cd00707">
    <property type="entry name" value="Pancreat_lipase_like"/>
    <property type="match status" value="1"/>
</dbReference>
<dbReference type="InterPro" id="IPR029058">
    <property type="entry name" value="AB_hydrolase_fold"/>
</dbReference>
<dbReference type="PRINTS" id="PR00821">
    <property type="entry name" value="TAGLIPASE"/>
</dbReference>
<dbReference type="OrthoDB" id="199913at2759"/>
<dbReference type="AlphaFoldDB" id="A0A8J1UKC0"/>
<protein>
    <submittedName>
        <fullName evidence="5">Uncharacterized protein</fullName>
    </submittedName>
</protein>
<dbReference type="Proteomes" id="UP000749559">
    <property type="component" value="Unassembled WGS sequence"/>
</dbReference>
<dbReference type="GO" id="GO:0005615">
    <property type="term" value="C:extracellular space"/>
    <property type="evidence" value="ECO:0007669"/>
    <property type="project" value="TreeGrafter"/>
</dbReference>
<dbReference type="Gene3D" id="3.40.50.1820">
    <property type="entry name" value="alpha/beta hydrolase"/>
    <property type="match status" value="1"/>
</dbReference>
<name>A0A8J1UKC0_OWEFU</name>
<dbReference type="GO" id="GO:0016298">
    <property type="term" value="F:lipase activity"/>
    <property type="evidence" value="ECO:0007669"/>
    <property type="project" value="InterPro"/>
</dbReference>
<comment type="subcellular location">
    <subcellularLocation>
        <location evidence="1">Secreted</location>
    </subcellularLocation>
</comment>